<proteinExistence type="predicted"/>
<dbReference type="HOGENOM" id="CLU_491500_0_0_0"/>
<evidence type="ECO:0000313" key="5">
    <source>
        <dbReference type="Proteomes" id="UP000004358"/>
    </source>
</evidence>
<evidence type="ECO:0000313" key="4">
    <source>
        <dbReference type="EMBL" id="EAQ81729.1"/>
    </source>
</evidence>
<gene>
    <name evidence="4" type="ORF">DSM3645_29147</name>
</gene>
<accession>A3ZPQ1</accession>
<evidence type="ECO:0000256" key="3">
    <source>
        <dbReference type="SAM" id="MobiDB-lite"/>
    </source>
</evidence>
<feature type="coiled-coil region" evidence="2">
    <location>
        <begin position="411"/>
        <end position="442"/>
    </location>
</feature>
<dbReference type="InterPro" id="IPR010905">
    <property type="entry name" value="Glyco_hydro_88"/>
</dbReference>
<dbReference type="PANTHER" id="PTHR33886:SF8">
    <property type="entry name" value="UNSATURATED RHAMNOGALACTURONAN HYDROLASE (EUROFUNG)"/>
    <property type="match status" value="1"/>
</dbReference>
<dbReference type="SUPFAM" id="SSF48208">
    <property type="entry name" value="Six-hairpin glycosidases"/>
    <property type="match status" value="1"/>
</dbReference>
<organism evidence="4 5">
    <name type="scientific">Blastopirellula marina DSM 3645</name>
    <dbReference type="NCBI Taxonomy" id="314230"/>
    <lineage>
        <taxon>Bacteria</taxon>
        <taxon>Pseudomonadati</taxon>
        <taxon>Planctomycetota</taxon>
        <taxon>Planctomycetia</taxon>
        <taxon>Pirellulales</taxon>
        <taxon>Pirellulaceae</taxon>
        <taxon>Blastopirellula</taxon>
    </lineage>
</organism>
<name>A3ZPQ1_9BACT</name>
<dbReference type="eggNOG" id="COG4225">
    <property type="taxonomic scope" value="Bacteria"/>
</dbReference>
<dbReference type="InterPro" id="IPR008928">
    <property type="entry name" value="6-hairpin_glycosidase_sf"/>
</dbReference>
<evidence type="ECO:0000256" key="1">
    <source>
        <dbReference type="ARBA" id="ARBA00022801"/>
    </source>
</evidence>
<feature type="region of interest" description="Disordered" evidence="3">
    <location>
        <begin position="1"/>
        <end position="20"/>
    </location>
</feature>
<dbReference type="GO" id="GO:0016787">
    <property type="term" value="F:hydrolase activity"/>
    <property type="evidence" value="ECO:0007669"/>
    <property type="project" value="UniProtKB-KW"/>
</dbReference>
<reference evidence="4 5" key="1">
    <citation type="submission" date="2006-02" db="EMBL/GenBank/DDBJ databases">
        <authorList>
            <person name="Amann R."/>
            <person name="Ferriera S."/>
            <person name="Johnson J."/>
            <person name="Kravitz S."/>
            <person name="Halpern A."/>
            <person name="Remington K."/>
            <person name="Beeson K."/>
            <person name="Tran B."/>
            <person name="Rogers Y.-H."/>
            <person name="Friedman R."/>
            <person name="Venter J.C."/>
        </authorList>
    </citation>
    <scope>NUCLEOTIDE SEQUENCE [LARGE SCALE GENOMIC DNA]</scope>
    <source>
        <strain evidence="4 5">DSM 3645</strain>
    </source>
</reference>
<sequence>MFAVPVAQAEEPQSTASKSELALWPGATSLTLGRDDAGKSVIAWIDSRALDPLGKGALAFVVFDEAADEDPSGQHALRMHETLRQTFGEDVRCVMVYGGPGQKYPPSGSAYNTPRERMAATIWRAIGWLGPDLVVECTPEDVDLNDASMLWKAVAVQPAAPIGTVPSALVRISENTGPAAAQPQQQITFAWQPTPLPEKLGVSPLRAELQQRLRRTPAKCAEQLAAVYGHDLKNIMYQPALAVMARLDLAAQLDDSSVAVEIEKVVEPWLQKSSAPKDSKQKGVNGSANAGHLVFAAWAEQTGDPRAIELVRRVADQAFDSQGQPLSAMPGHSEMSDAVFMACPILTSAGRLTGEEKYLDMAQRQLQFMQKLCLRSDGLYRHSPLCEAAWGRGNGFPMLGLALAITDLEAIEHDESKEKSLRERATQLKQALLKNLQRHAEALLPHQDPTGMWRQVIDEPSAYREMTATCMIGFTLQRGIDRSWLDAERFQSSVDQAWSAVSKRCGADGVLFDVCTGTGKMKSLQAYFDRTAILARDERGGAMALLFAVERMRN</sequence>
<dbReference type="GO" id="GO:0005975">
    <property type="term" value="P:carbohydrate metabolic process"/>
    <property type="evidence" value="ECO:0007669"/>
    <property type="project" value="InterPro"/>
</dbReference>
<comment type="caution">
    <text evidence="4">The sequence shown here is derived from an EMBL/GenBank/DDBJ whole genome shotgun (WGS) entry which is preliminary data.</text>
</comment>
<evidence type="ECO:0000256" key="2">
    <source>
        <dbReference type="SAM" id="Coils"/>
    </source>
</evidence>
<dbReference type="AlphaFoldDB" id="A3ZPQ1"/>
<keyword evidence="1" id="KW-0378">Hydrolase</keyword>
<protein>
    <submittedName>
        <fullName evidence="4">Plant-inducible protein</fullName>
    </submittedName>
</protein>
<dbReference type="InterPro" id="IPR012341">
    <property type="entry name" value="6hp_glycosidase-like_sf"/>
</dbReference>
<dbReference type="STRING" id="314230.DSM3645_29147"/>
<dbReference type="Pfam" id="PF07470">
    <property type="entry name" value="Glyco_hydro_88"/>
    <property type="match status" value="1"/>
</dbReference>
<dbReference type="PANTHER" id="PTHR33886">
    <property type="entry name" value="UNSATURATED RHAMNOGALACTURONAN HYDROLASE (EUROFUNG)"/>
    <property type="match status" value="1"/>
</dbReference>
<dbReference type="Proteomes" id="UP000004358">
    <property type="component" value="Unassembled WGS sequence"/>
</dbReference>
<dbReference type="Gene3D" id="1.50.10.10">
    <property type="match status" value="1"/>
</dbReference>
<dbReference type="InterPro" id="IPR052043">
    <property type="entry name" value="PolySaccharide_Degr_Enz"/>
</dbReference>
<keyword evidence="2" id="KW-0175">Coiled coil</keyword>
<dbReference type="EMBL" id="AANZ01000004">
    <property type="protein sequence ID" value="EAQ81729.1"/>
    <property type="molecule type" value="Genomic_DNA"/>
</dbReference>